<dbReference type="PANTHER" id="PTHR31956">
    <property type="entry name" value="NON-SPECIFIC PHOSPHOLIPASE C4-RELATED"/>
    <property type="match status" value="1"/>
</dbReference>
<protein>
    <submittedName>
        <fullName evidence="3">Alkaline phosphatase family protein</fullName>
    </submittedName>
</protein>
<feature type="signal peptide" evidence="2">
    <location>
        <begin position="1"/>
        <end position="20"/>
    </location>
</feature>
<gene>
    <name evidence="3" type="ORF">P8935_03440</name>
</gene>
<sequence>MFKKTAVFLALQACAMTVCAQEGPTPKGVPHLDHVFVIMMENHAYAQVVGNPNMPFTNNYLKQVNSATNYFAVGHPSLTNYLEIVGGSNFGVRTDNAPDWHNTSCTPNLANGSVSTDTPPTPNICPIYGAGTDAATPVLDLTNETSGPPGVIDVDGKLGYAANTHTVGMTIADELAERGLTWKSYQESLPPNGADGVNNADGFFSNLDNLTTALPGEGQTQSNLVALYAVKHNPFAYFASVQEGLDPKLSLKNMVDFEGTHGLFADLASDHVPTYSFIAPNQCNDQHGRGNAGPACEFDPDDNGTLDGLNPGLMYRGDLELQTLITAIHESKAWKNGRSAIIVVWDENDYSILPTTNRVLLTVDTSYGHHRVQSANFYTHFSLLKSVEAGLDLPCLNHACDSSTKVMTDLFAENQ</sequence>
<dbReference type="AlphaFoldDB" id="A0AAU7DM83"/>
<keyword evidence="1" id="KW-0378">Hydrolase</keyword>
<dbReference type="GO" id="GO:0016788">
    <property type="term" value="F:hydrolase activity, acting on ester bonds"/>
    <property type="evidence" value="ECO:0007669"/>
    <property type="project" value="InterPro"/>
</dbReference>
<organism evidence="3">
    <name type="scientific">Telmatobacter sp. DSM 110680</name>
    <dbReference type="NCBI Taxonomy" id="3036704"/>
    <lineage>
        <taxon>Bacteria</taxon>
        <taxon>Pseudomonadati</taxon>
        <taxon>Acidobacteriota</taxon>
        <taxon>Terriglobia</taxon>
        <taxon>Terriglobales</taxon>
        <taxon>Acidobacteriaceae</taxon>
        <taxon>Telmatobacter</taxon>
    </lineage>
</organism>
<proteinExistence type="predicted"/>
<dbReference type="GO" id="GO:0009395">
    <property type="term" value="P:phospholipid catabolic process"/>
    <property type="evidence" value="ECO:0007669"/>
    <property type="project" value="TreeGrafter"/>
</dbReference>
<accession>A0AAU7DM83</accession>
<dbReference type="Pfam" id="PF04185">
    <property type="entry name" value="Phosphoesterase"/>
    <property type="match status" value="1"/>
</dbReference>
<dbReference type="InterPro" id="IPR017850">
    <property type="entry name" value="Alkaline_phosphatase_core_sf"/>
</dbReference>
<dbReference type="InterPro" id="IPR007312">
    <property type="entry name" value="Phosphoesterase"/>
</dbReference>
<evidence type="ECO:0000256" key="2">
    <source>
        <dbReference type="SAM" id="SignalP"/>
    </source>
</evidence>
<dbReference type="PANTHER" id="PTHR31956:SF8">
    <property type="entry name" value="ACID PHOSPHATASE PHOA (AFU_ORTHOLOGUE AFUA_1G03570)"/>
    <property type="match status" value="1"/>
</dbReference>
<dbReference type="RefSeq" id="WP_348263618.1">
    <property type="nucleotide sequence ID" value="NZ_CP121196.1"/>
</dbReference>
<name>A0AAU7DM83_9BACT</name>
<dbReference type="EMBL" id="CP121196">
    <property type="protein sequence ID" value="XBH18393.1"/>
    <property type="molecule type" value="Genomic_DNA"/>
</dbReference>
<dbReference type="Gene3D" id="3.40.720.10">
    <property type="entry name" value="Alkaline Phosphatase, subunit A"/>
    <property type="match status" value="1"/>
</dbReference>
<feature type="chain" id="PRO_5043941272" evidence="2">
    <location>
        <begin position="21"/>
        <end position="415"/>
    </location>
</feature>
<reference evidence="3" key="1">
    <citation type="submission" date="2023-03" db="EMBL/GenBank/DDBJ databases">
        <title>Edaphobacter sp.</title>
        <authorList>
            <person name="Huber K.J."/>
            <person name="Papendorf J."/>
            <person name="Pilke C."/>
            <person name="Bunk B."/>
            <person name="Sproeer C."/>
            <person name="Pester M."/>
        </authorList>
    </citation>
    <scope>NUCLEOTIDE SEQUENCE</scope>
    <source>
        <strain evidence="3">DSM 110680</strain>
    </source>
</reference>
<keyword evidence="2" id="KW-0732">Signal</keyword>
<evidence type="ECO:0000313" key="3">
    <source>
        <dbReference type="EMBL" id="XBH18393.1"/>
    </source>
</evidence>
<evidence type="ECO:0000256" key="1">
    <source>
        <dbReference type="ARBA" id="ARBA00022801"/>
    </source>
</evidence>